<keyword evidence="2" id="KW-1185">Reference proteome</keyword>
<evidence type="ECO:0008006" key="3">
    <source>
        <dbReference type="Google" id="ProtNLM"/>
    </source>
</evidence>
<sequence>MAEPALVDNDVVLKLCCYGYHESLGEAVGHAAVGMLSIARHVLRDAMRRSRSIAHRDKVVEALEGAFASSIMLVVDEAELALATEFAERAARVGVDLDTGEAQLLAILLSRAAPLLVTGDKRAVMAIAELGLTGAHGRVACLEQVLAALVDLHGTQAVRAAVCAEPAVDRAATTCFACSADTVSEEDVRAGLESYVGDLRRRGGPVLVGFG</sequence>
<proteinExistence type="predicted"/>
<dbReference type="OrthoDB" id="7597352at2"/>
<reference evidence="1 2" key="2">
    <citation type="submission" date="2019-02" db="EMBL/GenBank/DDBJ databases">
        <title>'Lichenibacterium ramalinii' gen. nov. sp. nov., 'Lichenibacterium minor' gen. nov. sp. nov.</title>
        <authorList>
            <person name="Pankratov T."/>
        </authorList>
    </citation>
    <scope>NUCLEOTIDE SEQUENCE [LARGE SCALE GENOMIC DNA]</scope>
    <source>
        <strain evidence="1 2">RmlP026</strain>
    </source>
</reference>
<dbReference type="Proteomes" id="UP000290759">
    <property type="component" value="Unassembled WGS sequence"/>
</dbReference>
<accession>A0A4Q2U5Z7</accession>
<dbReference type="RefSeq" id="WP_129227541.1">
    <property type="nucleotide sequence ID" value="NZ_QYBB01000015.1"/>
</dbReference>
<evidence type="ECO:0000313" key="1">
    <source>
        <dbReference type="EMBL" id="RYC31258.1"/>
    </source>
</evidence>
<evidence type="ECO:0000313" key="2">
    <source>
        <dbReference type="Proteomes" id="UP000290759"/>
    </source>
</evidence>
<name>A0A4Q2U5Z7_9HYPH</name>
<dbReference type="EMBL" id="QYBB01000015">
    <property type="protein sequence ID" value="RYC31258.1"/>
    <property type="molecule type" value="Genomic_DNA"/>
</dbReference>
<gene>
    <name evidence="1" type="ORF">D3273_14160</name>
</gene>
<reference evidence="1 2" key="1">
    <citation type="submission" date="2018-12" db="EMBL/GenBank/DDBJ databases">
        <authorList>
            <person name="Grouzdev D.S."/>
            <person name="Krutkina M.S."/>
        </authorList>
    </citation>
    <scope>NUCLEOTIDE SEQUENCE [LARGE SCALE GENOMIC DNA]</scope>
    <source>
        <strain evidence="1 2">RmlP026</strain>
    </source>
</reference>
<protein>
    <recommendedName>
        <fullName evidence="3">PIN domain-containing protein</fullName>
    </recommendedName>
</protein>
<dbReference type="AlphaFoldDB" id="A0A4Q2U5Z7"/>
<comment type="caution">
    <text evidence="1">The sequence shown here is derived from an EMBL/GenBank/DDBJ whole genome shotgun (WGS) entry which is preliminary data.</text>
</comment>
<organism evidence="1 2">
    <name type="scientific">Lichenibacterium minor</name>
    <dbReference type="NCBI Taxonomy" id="2316528"/>
    <lineage>
        <taxon>Bacteria</taxon>
        <taxon>Pseudomonadati</taxon>
        <taxon>Pseudomonadota</taxon>
        <taxon>Alphaproteobacteria</taxon>
        <taxon>Hyphomicrobiales</taxon>
        <taxon>Lichenihabitantaceae</taxon>
        <taxon>Lichenibacterium</taxon>
    </lineage>
</organism>